<dbReference type="Pfam" id="PF17918">
    <property type="entry name" value="TetR_C_15"/>
    <property type="match status" value="1"/>
</dbReference>
<dbReference type="PRINTS" id="PR00455">
    <property type="entry name" value="HTHTETR"/>
</dbReference>
<feature type="domain" description="HTH tetR-type" evidence="3">
    <location>
        <begin position="17"/>
        <end position="77"/>
    </location>
</feature>
<sequence>MNQGTQQTRKPVQQRGIRTKDKILKAAEGLFAEKGFHKTNTKEIAAEAGVATGSVYAYFKDKKSVFLEIYGAASHASFLERACRDIDFSEKTNREAILALLQRLAKEHTLSPGFRREVAAMRASDKDVEAIHARQHDAMRTQLVDTLGRREKALRVTDLDAAAFVILCACEEVMHACSTEAPGMAQNRLLDALADMVARYVFR</sequence>
<dbReference type="InterPro" id="IPR009057">
    <property type="entry name" value="Homeodomain-like_sf"/>
</dbReference>
<feature type="DNA-binding region" description="H-T-H motif" evidence="2">
    <location>
        <begin position="40"/>
        <end position="59"/>
    </location>
</feature>
<dbReference type="PROSITE" id="PS50977">
    <property type="entry name" value="HTH_TETR_2"/>
    <property type="match status" value="1"/>
</dbReference>
<dbReference type="PANTHER" id="PTHR30055">
    <property type="entry name" value="HTH-TYPE TRANSCRIPTIONAL REGULATOR RUTR"/>
    <property type="match status" value="1"/>
</dbReference>
<evidence type="ECO:0000313" key="4">
    <source>
        <dbReference type="EMBL" id="VFQ43270.1"/>
    </source>
</evidence>
<evidence type="ECO:0000256" key="2">
    <source>
        <dbReference type="PROSITE-ProRule" id="PRU00335"/>
    </source>
</evidence>
<keyword evidence="5" id="KW-1185">Reference proteome</keyword>
<dbReference type="InterPro" id="IPR041669">
    <property type="entry name" value="TetR_C_15"/>
</dbReference>
<dbReference type="AlphaFoldDB" id="A0A4U8YIS6"/>
<dbReference type="Gene3D" id="1.10.357.10">
    <property type="entry name" value="Tetracycline Repressor, domain 2"/>
    <property type="match status" value="1"/>
</dbReference>
<proteinExistence type="predicted"/>
<dbReference type="RefSeq" id="WP_180137442.1">
    <property type="nucleotide sequence ID" value="NZ_CAADHO010000001.1"/>
</dbReference>
<dbReference type="Pfam" id="PF00440">
    <property type="entry name" value="TetR_N"/>
    <property type="match status" value="1"/>
</dbReference>
<accession>A0A4U8YIS6</accession>
<dbReference type="PANTHER" id="PTHR30055:SF226">
    <property type="entry name" value="HTH-TYPE TRANSCRIPTIONAL REGULATOR PKSA"/>
    <property type="match status" value="1"/>
</dbReference>
<dbReference type="GO" id="GO:0003700">
    <property type="term" value="F:DNA-binding transcription factor activity"/>
    <property type="evidence" value="ECO:0007669"/>
    <property type="project" value="TreeGrafter"/>
</dbReference>
<dbReference type="InterPro" id="IPR050109">
    <property type="entry name" value="HTH-type_TetR-like_transc_reg"/>
</dbReference>
<evidence type="ECO:0000313" key="5">
    <source>
        <dbReference type="Proteomes" id="UP000507962"/>
    </source>
</evidence>
<organism evidence="4 5">
    <name type="scientific">Desulfoluna butyratoxydans</name>
    <dbReference type="NCBI Taxonomy" id="231438"/>
    <lineage>
        <taxon>Bacteria</taxon>
        <taxon>Pseudomonadati</taxon>
        <taxon>Thermodesulfobacteriota</taxon>
        <taxon>Desulfobacteria</taxon>
        <taxon>Desulfobacterales</taxon>
        <taxon>Desulfolunaceae</taxon>
        <taxon>Desulfoluna</taxon>
    </lineage>
</organism>
<keyword evidence="1 2" id="KW-0238">DNA-binding</keyword>
<dbReference type="Proteomes" id="UP000507962">
    <property type="component" value="Unassembled WGS sequence"/>
</dbReference>
<reference evidence="4 5" key="1">
    <citation type="submission" date="2019-03" db="EMBL/GenBank/DDBJ databases">
        <authorList>
            <person name="Nijsse B."/>
        </authorList>
    </citation>
    <scope>NUCLEOTIDE SEQUENCE [LARGE SCALE GENOMIC DNA]</scope>
    <source>
        <strain evidence="4">Desulfoluna butyratoxydans MSL71</strain>
    </source>
</reference>
<dbReference type="Gene3D" id="1.10.10.60">
    <property type="entry name" value="Homeodomain-like"/>
    <property type="match status" value="1"/>
</dbReference>
<gene>
    <name evidence="4" type="ORF">MSL71_8980</name>
</gene>
<dbReference type="EMBL" id="CAADHO010000001">
    <property type="protein sequence ID" value="VFQ43270.1"/>
    <property type="molecule type" value="Genomic_DNA"/>
</dbReference>
<dbReference type="GO" id="GO:0000976">
    <property type="term" value="F:transcription cis-regulatory region binding"/>
    <property type="evidence" value="ECO:0007669"/>
    <property type="project" value="TreeGrafter"/>
</dbReference>
<dbReference type="InterPro" id="IPR001647">
    <property type="entry name" value="HTH_TetR"/>
</dbReference>
<evidence type="ECO:0000259" key="3">
    <source>
        <dbReference type="PROSITE" id="PS50977"/>
    </source>
</evidence>
<name>A0A4U8YIS6_9BACT</name>
<protein>
    <submittedName>
        <fullName evidence="4">Dna-binding hth domain tetr-type</fullName>
    </submittedName>
</protein>
<evidence type="ECO:0000256" key="1">
    <source>
        <dbReference type="ARBA" id="ARBA00023125"/>
    </source>
</evidence>
<dbReference type="SUPFAM" id="SSF46689">
    <property type="entry name" value="Homeodomain-like"/>
    <property type="match status" value="1"/>
</dbReference>